<evidence type="ECO:0000256" key="12">
    <source>
        <dbReference type="ARBA" id="ARBA00037975"/>
    </source>
</evidence>
<comment type="cofactor">
    <cofactor evidence="1">
        <name>heme b</name>
        <dbReference type="ChEBI" id="CHEBI:60344"/>
    </cofactor>
</comment>
<dbReference type="GO" id="GO:0022904">
    <property type="term" value="P:respiratory electron transport chain"/>
    <property type="evidence" value="ECO:0007669"/>
    <property type="project" value="InterPro"/>
</dbReference>
<name>A0A420DTB3_9RHOB</name>
<protein>
    <submittedName>
        <fullName evidence="15">Cytochrome b561</fullName>
    </submittedName>
</protein>
<comment type="similarity">
    <text evidence="12">Belongs to the cytochrome b561 family.</text>
</comment>
<evidence type="ECO:0000256" key="7">
    <source>
        <dbReference type="ARBA" id="ARBA00022723"/>
    </source>
</evidence>
<gene>
    <name evidence="15" type="ORF">C8N30_2185</name>
</gene>
<keyword evidence="16" id="KW-1185">Reference proteome</keyword>
<reference evidence="15 16" key="1">
    <citation type="submission" date="2018-09" db="EMBL/GenBank/DDBJ databases">
        <title>Genomic Encyclopedia of Archaeal and Bacterial Type Strains, Phase II (KMG-II): from individual species to whole genera.</title>
        <authorList>
            <person name="Goeker M."/>
        </authorList>
    </citation>
    <scope>NUCLEOTIDE SEQUENCE [LARGE SCALE GENOMIC DNA]</scope>
    <source>
        <strain evidence="15 16">DSM 11458</strain>
    </source>
</reference>
<dbReference type="PANTHER" id="PTHR30529">
    <property type="entry name" value="CYTOCHROME B561"/>
    <property type="match status" value="1"/>
</dbReference>
<dbReference type="GO" id="GO:0005886">
    <property type="term" value="C:plasma membrane"/>
    <property type="evidence" value="ECO:0007669"/>
    <property type="project" value="UniProtKB-SubCell"/>
</dbReference>
<proteinExistence type="inferred from homology"/>
<sequence>MTNPSLSYTFAARLMHWSMAALVLVMVPVGFLMVQQGLPRPLQNTLFIFHKNIGVLLLVMIVLRILYRWRRPPPPSDLPLWQASIAKLTHAALYALLFVMPLAGYIRVRAGGFPIEALDAAGIPAIIPKSEALAGFAKAVHFYGAWAIAILIGLHIAAAFHHALIKRDGVMARMWPPRE</sequence>
<keyword evidence="8" id="KW-0249">Electron transport</keyword>
<keyword evidence="6 13" id="KW-0812">Transmembrane</keyword>
<keyword evidence="11 13" id="KW-0472">Membrane</keyword>
<dbReference type="OrthoDB" id="8156287at2"/>
<evidence type="ECO:0000256" key="10">
    <source>
        <dbReference type="ARBA" id="ARBA00023004"/>
    </source>
</evidence>
<evidence type="ECO:0000256" key="11">
    <source>
        <dbReference type="ARBA" id="ARBA00023136"/>
    </source>
</evidence>
<evidence type="ECO:0000256" key="3">
    <source>
        <dbReference type="ARBA" id="ARBA00022448"/>
    </source>
</evidence>
<evidence type="ECO:0000256" key="13">
    <source>
        <dbReference type="SAM" id="Phobius"/>
    </source>
</evidence>
<evidence type="ECO:0000313" key="15">
    <source>
        <dbReference type="EMBL" id="RKE97574.1"/>
    </source>
</evidence>
<keyword evidence="7" id="KW-0479">Metal-binding</keyword>
<evidence type="ECO:0000256" key="6">
    <source>
        <dbReference type="ARBA" id="ARBA00022692"/>
    </source>
</evidence>
<dbReference type="GO" id="GO:0009055">
    <property type="term" value="F:electron transfer activity"/>
    <property type="evidence" value="ECO:0007669"/>
    <property type="project" value="InterPro"/>
</dbReference>
<keyword evidence="9 13" id="KW-1133">Transmembrane helix</keyword>
<keyword evidence="5" id="KW-0349">Heme</keyword>
<evidence type="ECO:0000256" key="1">
    <source>
        <dbReference type="ARBA" id="ARBA00001970"/>
    </source>
</evidence>
<feature type="transmembrane region" description="Helical" evidence="13">
    <location>
        <begin position="88"/>
        <end position="106"/>
    </location>
</feature>
<dbReference type="RefSeq" id="WP_025060963.1">
    <property type="nucleotide sequence ID" value="NZ_RAQK01000001.1"/>
</dbReference>
<evidence type="ECO:0000256" key="2">
    <source>
        <dbReference type="ARBA" id="ARBA00004651"/>
    </source>
</evidence>
<feature type="transmembrane region" description="Helical" evidence="13">
    <location>
        <begin position="14"/>
        <end position="34"/>
    </location>
</feature>
<evidence type="ECO:0000256" key="9">
    <source>
        <dbReference type="ARBA" id="ARBA00022989"/>
    </source>
</evidence>
<comment type="subcellular location">
    <subcellularLocation>
        <location evidence="2">Cell membrane</location>
        <topology evidence="2">Multi-pass membrane protein</topology>
    </subcellularLocation>
</comment>
<dbReference type="InterPro" id="IPR052168">
    <property type="entry name" value="Cytochrome_b561_oxidase"/>
</dbReference>
<dbReference type="GO" id="GO:0020037">
    <property type="term" value="F:heme binding"/>
    <property type="evidence" value="ECO:0007669"/>
    <property type="project" value="TreeGrafter"/>
</dbReference>
<evidence type="ECO:0000256" key="8">
    <source>
        <dbReference type="ARBA" id="ARBA00022982"/>
    </source>
</evidence>
<keyword evidence="4" id="KW-1003">Cell membrane</keyword>
<evidence type="ECO:0000259" key="14">
    <source>
        <dbReference type="Pfam" id="PF01292"/>
    </source>
</evidence>
<dbReference type="Pfam" id="PF01292">
    <property type="entry name" value="Ni_hydr_CYTB"/>
    <property type="match status" value="1"/>
</dbReference>
<keyword evidence="10" id="KW-0408">Iron</keyword>
<dbReference type="Gene3D" id="1.20.950.20">
    <property type="entry name" value="Transmembrane di-heme cytochromes, Chain C"/>
    <property type="match status" value="1"/>
</dbReference>
<dbReference type="AlphaFoldDB" id="A0A420DTB3"/>
<dbReference type="EMBL" id="RAQK01000001">
    <property type="protein sequence ID" value="RKE97574.1"/>
    <property type="molecule type" value="Genomic_DNA"/>
</dbReference>
<evidence type="ECO:0000313" key="16">
    <source>
        <dbReference type="Proteomes" id="UP000284407"/>
    </source>
</evidence>
<accession>A0A420DTB3</accession>
<organism evidence="15 16">
    <name type="scientific">Sulfitobacter guttiformis</name>
    <dbReference type="NCBI Taxonomy" id="74349"/>
    <lineage>
        <taxon>Bacteria</taxon>
        <taxon>Pseudomonadati</taxon>
        <taxon>Pseudomonadota</taxon>
        <taxon>Alphaproteobacteria</taxon>
        <taxon>Rhodobacterales</taxon>
        <taxon>Roseobacteraceae</taxon>
        <taxon>Sulfitobacter</taxon>
    </lineage>
</organism>
<dbReference type="GO" id="GO:0046872">
    <property type="term" value="F:metal ion binding"/>
    <property type="evidence" value="ECO:0007669"/>
    <property type="project" value="UniProtKB-KW"/>
</dbReference>
<evidence type="ECO:0000256" key="4">
    <source>
        <dbReference type="ARBA" id="ARBA00022475"/>
    </source>
</evidence>
<dbReference type="InterPro" id="IPR011577">
    <property type="entry name" value="Cyt_b561_bac/Ni-Hgenase"/>
</dbReference>
<dbReference type="PANTHER" id="PTHR30529:SF1">
    <property type="entry name" value="CYTOCHROME B561 HOMOLOG 2"/>
    <property type="match status" value="1"/>
</dbReference>
<keyword evidence="3" id="KW-0813">Transport</keyword>
<dbReference type="STRING" id="1443111.Z949_248"/>
<evidence type="ECO:0000256" key="5">
    <source>
        <dbReference type="ARBA" id="ARBA00022617"/>
    </source>
</evidence>
<dbReference type="Proteomes" id="UP000284407">
    <property type="component" value="Unassembled WGS sequence"/>
</dbReference>
<dbReference type="InterPro" id="IPR016174">
    <property type="entry name" value="Di-haem_cyt_TM"/>
</dbReference>
<comment type="caution">
    <text evidence="15">The sequence shown here is derived from an EMBL/GenBank/DDBJ whole genome shotgun (WGS) entry which is preliminary data.</text>
</comment>
<dbReference type="SUPFAM" id="SSF81342">
    <property type="entry name" value="Transmembrane di-heme cytochromes"/>
    <property type="match status" value="1"/>
</dbReference>
<feature type="domain" description="Cytochrome b561 bacterial/Ni-hydrogenase" evidence="14">
    <location>
        <begin position="8"/>
        <end position="176"/>
    </location>
</feature>
<feature type="transmembrane region" description="Helical" evidence="13">
    <location>
        <begin position="46"/>
        <end position="67"/>
    </location>
</feature>
<feature type="transmembrane region" description="Helical" evidence="13">
    <location>
        <begin position="143"/>
        <end position="165"/>
    </location>
</feature>